<organism evidence="8 9">
    <name type="scientific">Prorocentrum cordatum</name>
    <dbReference type="NCBI Taxonomy" id="2364126"/>
    <lineage>
        <taxon>Eukaryota</taxon>
        <taxon>Sar</taxon>
        <taxon>Alveolata</taxon>
        <taxon>Dinophyceae</taxon>
        <taxon>Prorocentrales</taxon>
        <taxon>Prorocentraceae</taxon>
        <taxon>Prorocentrum</taxon>
    </lineage>
</organism>
<feature type="transmembrane region" description="Helical" evidence="6">
    <location>
        <begin position="184"/>
        <end position="208"/>
    </location>
</feature>
<keyword evidence="4 6" id="KW-0472">Membrane</keyword>
<dbReference type="PANTHER" id="PTHR10217:SF435">
    <property type="entry name" value="POTASSIUM VOLTAGE-GATED CHANNEL PROTEIN EAG"/>
    <property type="match status" value="1"/>
</dbReference>
<sequence>MQWPLRLFWTLDIFFTLFTGYQLPNGTEEFFLRKIWVRYASSWLVPDALIVSLDWAEWILAGRAGLLSGWRLLRMIRFLRLLRLRKFLSLVVQRAKSQKAALLFGIAQSLAAILCLAHGMACIWVGIGRRDDQGWVAHVTRESAGDGVEATRTNGQTYLLALHWALTNFAGTMEVQPQTFWERFYAIFALAFGFLVASAFVSSITSNLTRLSMLSGRRAGEFKDLNTYLKGAPHLAEPEEPGPGERSARDRGAGGALA</sequence>
<protein>
    <recommendedName>
        <fullName evidence="7">Ion transport domain-containing protein</fullName>
    </recommendedName>
</protein>
<comment type="subcellular location">
    <subcellularLocation>
        <location evidence="1">Membrane</location>
        <topology evidence="1">Multi-pass membrane protein</topology>
    </subcellularLocation>
</comment>
<reference evidence="8" key="1">
    <citation type="submission" date="2023-10" db="EMBL/GenBank/DDBJ databases">
        <authorList>
            <person name="Chen Y."/>
            <person name="Shah S."/>
            <person name="Dougan E. K."/>
            <person name="Thang M."/>
            <person name="Chan C."/>
        </authorList>
    </citation>
    <scope>NUCLEOTIDE SEQUENCE [LARGE SCALE GENOMIC DNA]</scope>
</reference>
<evidence type="ECO:0000259" key="7">
    <source>
        <dbReference type="Pfam" id="PF00520"/>
    </source>
</evidence>
<dbReference type="InterPro" id="IPR005821">
    <property type="entry name" value="Ion_trans_dom"/>
</dbReference>
<keyword evidence="3 6" id="KW-1133">Transmembrane helix</keyword>
<evidence type="ECO:0000256" key="2">
    <source>
        <dbReference type="ARBA" id="ARBA00022692"/>
    </source>
</evidence>
<proteinExistence type="predicted"/>
<dbReference type="Proteomes" id="UP001189429">
    <property type="component" value="Unassembled WGS sequence"/>
</dbReference>
<dbReference type="SUPFAM" id="SSF81324">
    <property type="entry name" value="Voltage-gated potassium channels"/>
    <property type="match status" value="1"/>
</dbReference>
<dbReference type="Pfam" id="PF00520">
    <property type="entry name" value="Ion_trans"/>
    <property type="match status" value="1"/>
</dbReference>
<evidence type="ECO:0000313" key="9">
    <source>
        <dbReference type="Proteomes" id="UP001189429"/>
    </source>
</evidence>
<evidence type="ECO:0000313" key="8">
    <source>
        <dbReference type="EMBL" id="CAK0820836.1"/>
    </source>
</evidence>
<evidence type="ECO:0000256" key="4">
    <source>
        <dbReference type="ARBA" id="ARBA00023136"/>
    </source>
</evidence>
<dbReference type="InterPro" id="IPR050818">
    <property type="entry name" value="KCNH_animal-type"/>
</dbReference>
<name>A0ABN9RNS5_9DINO</name>
<feature type="domain" description="Ion transport" evidence="7">
    <location>
        <begin position="9"/>
        <end position="210"/>
    </location>
</feature>
<evidence type="ECO:0000256" key="1">
    <source>
        <dbReference type="ARBA" id="ARBA00004141"/>
    </source>
</evidence>
<evidence type="ECO:0000256" key="3">
    <source>
        <dbReference type="ARBA" id="ARBA00022989"/>
    </source>
</evidence>
<comment type="caution">
    <text evidence="8">The sequence shown here is derived from an EMBL/GenBank/DDBJ whole genome shotgun (WGS) entry which is preliminary data.</text>
</comment>
<keyword evidence="2 6" id="KW-0812">Transmembrane</keyword>
<feature type="transmembrane region" description="Helical" evidence="6">
    <location>
        <begin position="100"/>
        <end position="127"/>
    </location>
</feature>
<gene>
    <name evidence="8" type="ORF">PCOR1329_LOCUS22353</name>
</gene>
<evidence type="ECO:0000256" key="5">
    <source>
        <dbReference type="SAM" id="MobiDB-lite"/>
    </source>
</evidence>
<dbReference type="Gene3D" id="1.10.287.70">
    <property type="match status" value="1"/>
</dbReference>
<accession>A0ABN9RNS5</accession>
<dbReference type="EMBL" id="CAUYUJ010007458">
    <property type="protein sequence ID" value="CAK0820836.1"/>
    <property type="molecule type" value="Genomic_DNA"/>
</dbReference>
<evidence type="ECO:0000256" key="6">
    <source>
        <dbReference type="SAM" id="Phobius"/>
    </source>
</evidence>
<dbReference type="PANTHER" id="PTHR10217">
    <property type="entry name" value="VOLTAGE AND LIGAND GATED POTASSIUM CHANNEL"/>
    <property type="match status" value="1"/>
</dbReference>
<keyword evidence="9" id="KW-1185">Reference proteome</keyword>
<feature type="region of interest" description="Disordered" evidence="5">
    <location>
        <begin position="233"/>
        <end position="258"/>
    </location>
</feature>